<dbReference type="Gene3D" id="3.40.50.1000">
    <property type="entry name" value="HAD superfamily/HAD-like"/>
    <property type="match status" value="1"/>
</dbReference>
<dbReference type="SFLD" id="SFLDS00003">
    <property type="entry name" value="Haloacid_Dehalogenase"/>
    <property type="match status" value="1"/>
</dbReference>
<dbReference type="InterPro" id="IPR023214">
    <property type="entry name" value="HAD_sf"/>
</dbReference>
<evidence type="ECO:0000313" key="7">
    <source>
        <dbReference type="EMBL" id="GAB0139071.1"/>
    </source>
</evidence>
<comment type="subcellular location">
    <subcellularLocation>
        <location evidence="6">Cytoplasm</location>
    </subcellularLocation>
    <subcellularLocation>
        <location evidence="6">Nucleus</location>
    </subcellularLocation>
</comment>
<sequence>MLAKAFAEFDVLVLDIEGTICPITFVRDVLFPYALSALPYYLEQHWESSDFATYREPFPEDCRIDRGAFEAHIRDLVARDVKAPYVKALQGLLWQAGYASGELKAPLFPDVAPFITAAHAAGKRICIYSSGSVQAQKLLFAHTNGEPSDLTGYISGWFDTVNAGPKTEVDSYNTILSDIGSSDASRCLFLSDNPKEVEAALSSGMQSLPVIRPGNASLPEDDYLSQIAIYDLSAESDERIQQCLATLGKQAGSSFQNVVKPAILASWFDSHKK</sequence>
<comment type="subunit">
    <text evidence="6">Monomer.</text>
</comment>
<organism evidence="7 8">
    <name type="scientific">Epichloe bromicola</name>
    <dbReference type="NCBI Taxonomy" id="79588"/>
    <lineage>
        <taxon>Eukaryota</taxon>
        <taxon>Fungi</taxon>
        <taxon>Dikarya</taxon>
        <taxon>Ascomycota</taxon>
        <taxon>Pezizomycotina</taxon>
        <taxon>Sordariomycetes</taxon>
        <taxon>Hypocreomycetidae</taxon>
        <taxon>Hypocreales</taxon>
        <taxon>Clavicipitaceae</taxon>
        <taxon>Epichloe</taxon>
    </lineage>
</organism>
<dbReference type="InterPro" id="IPR027511">
    <property type="entry name" value="ENOPH1_eukaryotes"/>
</dbReference>
<keyword evidence="4 6" id="KW-0460">Magnesium</keyword>
<dbReference type="Pfam" id="PF00702">
    <property type="entry name" value="Hydrolase"/>
    <property type="match status" value="1"/>
</dbReference>
<gene>
    <name evidence="7" type="primary">g7287</name>
    <name evidence="6" type="synonym">UTR4</name>
    <name evidence="7" type="ORF">EsDP_00007287</name>
</gene>
<name>A0ABQ0D048_9HYPO</name>
<feature type="binding site" evidence="6">
    <location>
        <position position="166"/>
    </location>
    <ligand>
        <name>substrate</name>
    </ligand>
</feature>
<evidence type="ECO:0000313" key="8">
    <source>
        <dbReference type="Proteomes" id="UP001562357"/>
    </source>
</evidence>
<dbReference type="SUPFAM" id="SSF56784">
    <property type="entry name" value="HAD-like"/>
    <property type="match status" value="1"/>
</dbReference>
<accession>A0ABQ0D048</accession>
<keyword evidence="2 6" id="KW-0479">Metal-binding</keyword>
<comment type="catalytic activity">
    <reaction evidence="6">
        <text>5-methylsulfanyl-2,3-dioxopentyl phosphate + H2O = 1,2-dihydroxy-5-(methylsulfanyl)pent-1-en-3-one + phosphate</text>
        <dbReference type="Rhea" id="RHEA:21700"/>
        <dbReference type="ChEBI" id="CHEBI:15377"/>
        <dbReference type="ChEBI" id="CHEBI:43474"/>
        <dbReference type="ChEBI" id="CHEBI:49252"/>
        <dbReference type="ChEBI" id="CHEBI:58828"/>
        <dbReference type="EC" id="3.1.3.77"/>
    </reaction>
</comment>
<dbReference type="CDD" id="cd01629">
    <property type="entry name" value="HAD_EP"/>
    <property type="match status" value="1"/>
</dbReference>
<comment type="cofactor">
    <cofactor evidence="6">
        <name>Mg(2+)</name>
        <dbReference type="ChEBI" id="CHEBI:18420"/>
    </cofactor>
    <text evidence="6">Binds 1 Mg(2+) ion per subunit.</text>
</comment>
<reference evidence="8" key="1">
    <citation type="submission" date="2024-06" db="EMBL/GenBank/DDBJ databases">
        <title>Draft Genome Sequences of Epichloe bromicola Strains Isolated from Elymus ciliaris.</title>
        <authorList>
            <consortium name="Epichloe bromicola genome sequencing consortium"/>
            <person name="Miura A."/>
            <person name="Imano S."/>
            <person name="Ashida A."/>
            <person name="Sato I."/>
            <person name="Chiba S."/>
            <person name="Tanaka A."/>
            <person name="Camagna M."/>
            <person name="Takemoto D."/>
        </authorList>
    </citation>
    <scope>NUCLEOTIDE SEQUENCE [LARGE SCALE GENOMIC DNA]</scope>
    <source>
        <strain evidence="8">DP</strain>
    </source>
</reference>
<dbReference type="PANTHER" id="PTHR20371:SF1">
    <property type="entry name" value="ENOLASE-PHOSPHATASE E1"/>
    <property type="match status" value="1"/>
</dbReference>
<feature type="binding site" evidence="6">
    <location>
        <begin position="129"/>
        <end position="130"/>
    </location>
    <ligand>
        <name>substrate</name>
    </ligand>
</feature>
<dbReference type="EMBL" id="BAAFGZ010000605">
    <property type="protein sequence ID" value="GAB0139071.1"/>
    <property type="molecule type" value="Genomic_DNA"/>
</dbReference>
<comment type="function">
    <text evidence="6">Bifunctional enzyme that catalyzes the enolization of 2,3-diketo-5-methylthiopentyl-1-phosphate (DK-MTP-1-P) into the intermediate 2-hydroxy-3-keto-5-methylthiopentenyl-1-phosphate (HK-MTPenyl-1-P), which is then dephosphorylated to form the acireductone 1,2-dihydroxy-3-keto-5-methylthiopentene (DHK-MTPene).</text>
</comment>
<evidence type="ECO:0000256" key="5">
    <source>
        <dbReference type="ARBA" id="ARBA00023167"/>
    </source>
</evidence>
<comment type="pathway">
    <text evidence="6">Amino-acid biosynthesis; L-methionine biosynthesis via salvage pathway; L-methionine from S-methyl-5-thio-alpha-D-ribose 1-phosphate: step 4/6.</text>
</comment>
<dbReference type="NCBIfam" id="TIGR01691">
    <property type="entry name" value="enolase-ppase"/>
    <property type="match status" value="1"/>
</dbReference>
<dbReference type="HAMAP" id="MF_03117">
    <property type="entry name" value="Salvage_MtnC_euk"/>
    <property type="match status" value="1"/>
</dbReference>
<proteinExistence type="inferred from homology"/>
<dbReference type="Gene3D" id="1.10.720.60">
    <property type="match status" value="1"/>
</dbReference>
<feature type="binding site" evidence="6">
    <location>
        <position position="15"/>
    </location>
    <ligand>
        <name>Mg(2+)</name>
        <dbReference type="ChEBI" id="CHEBI:18420"/>
    </ligand>
</feature>
<comment type="pathway">
    <text evidence="6">Amino-acid biosynthesis; L-methionine biosynthesis via salvage pathway; L-methionine from S-methyl-5-thio-alpha-D-ribose 1-phosphate: step 3/6.</text>
</comment>
<keyword evidence="3 6" id="KW-0378">Hydrolase</keyword>
<keyword evidence="8" id="KW-1185">Reference proteome</keyword>
<evidence type="ECO:0000256" key="2">
    <source>
        <dbReference type="ARBA" id="ARBA00022723"/>
    </source>
</evidence>
<dbReference type="EC" id="3.1.3.77" evidence="6"/>
<dbReference type="Proteomes" id="UP001562357">
    <property type="component" value="Unassembled WGS sequence"/>
</dbReference>
<dbReference type="SFLD" id="SFLDG01133">
    <property type="entry name" value="C1.5.4:_Enolase-phosphatase_Li"/>
    <property type="match status" value="1"/>
</dbReference>
<feature type="binding site" evidence="6">
    <location>
        <position position="192"/>
    </location>
    <ligand>
        <name>Mg(2+)</name>
        <dbReference type="ChEBI" id="CHEBI:18420"/>
    </ligand>
</feature>
<protein>
    <recommendedName>
        <fullName evidence="6">Enolase-phosphatase E1</fullName>
        <ecNumber evidence="6">3.1.3.77</ecNumber>
    </recommendedName>
    <alternativeName>
        <fullName evidence="6">2,3-diketo-5-methylthio-1-phosphopentane phosphatase</fullName>
    </alternativeName>
</protein>
<evidence type="ECO:0000256" key="6">
    <source>
        <dbReference type="HAMAP-Rule" id="MF_03117"/>
    </source>
</evidence>
<comment type="caution">
    <text evidence="7">The sequence shown here is derived from an EMBL/GenBank/DDBJ whole genome shotgun (WGS) entry which is preliminary data.</text>
</comment>
<feature type="binding site" evidence="6">
    <location>
        <position position="17"/>
    </location>
    <ligand>
        <name>Mg(2+)</name>
        <dbReference type="ChEBI" id="CHEBI:18420"/>
    </ligand>
</feature>
<keyword evidence="6" id="KW-0539">Nucleus</keyword>
<evidence type="ECO:0000256" key="4">
    <source>
        <dbReference type="ARBA" id="ARBA00022842"/>
    </source>
</evidence>
<dbReference type="InterPro" id="IPR036412">
    <property type="entry name" value="HAD-like_sf"/>
</dbReference>
<keyword evidence="5 6" id="KW-0486">Methionine biosynthesis</keyword>
<comment type="similarity">
    <text evidence="6">Belongs to the HAD-like hydrolase superfamily. MasA/MtnC family.</text>
</comment>
<evidence type="ECO:0000256" key="3">
    <source>
        <dbReference type="ARBA" id="ARBA00022801"/>
    </source>
</evidence>
<keyword evidence="6" id="KW-0963">Cytoplasm</keyword>
<dbReference type="PANTHER" id="PTHR20371">
    <property type="entry name" value="ENOLASE-PHOSPHATASE E1"/>
    <property type="match status" value="1"/>
</dbReference>
<dbReference type="InterPro" id="IPR023943">
    <property type="entry name" value="Enolase-ppase_E1"/>
</dbReference>
<evidence type="ECO:0000256" key="1">
    <source>
        <dbReference type="ARBA" id="ARBA00022605"/>
    </source>
</evidence>
<keyword evidence="1 6" id="KW-0028">Amino-acid biosynthesis</keyword>
<dbReference type="SFLD" id="SFLDG01129">
    <property type="entry name" value="C1.5:_HAD__Beta-PGM__Phosphata"/>
    <property type="match status" value="1"/>
</dbReference>